<dbReference type="RefSeq" id="XP_016454315.1">
    <property type="nucleotide sequence ID" value="XM_016598829.1"/>
</dbReference>
<accession>A0A1S3YQR3</accession>
<dbReference type="GO" id="GO:0003676">
    <property type="term" value="F:nucleic acid binding"/>
    <property type="evidence" value="ECO:0007669"/>
    <property type="project" value="InterPro"/>
</dbReference>
<dbReference type="PANTHER" id="PTHR31286">
    <property type="entry name" value="GLYCINE-RICH CELL WALL STRUCTURAL PROTEIN 1.8-LIKE"/>
    <property type="match status" value="1"/>
</dbReference>
<evidence type="ECO:0000256" key="2">
    <source>
        <dbReference type="SAM" id="MobiDB-lite"/>
    </source>
</evidence>
<keyword evidence="1" id="KW-0863">Zinc-finger</keyword>
<dbReference type="AlphaFoldDB" id="A0A1S3YQR3"/>
<keyword evidence="1" id="KW-0862">Zinc</keyword>
<dbReference type="InterPro" id="IPR001878">
    <property type="entry name" value="Znf_CCHC"/>
</dbReference>
<reference evidence="4" key="1">
    <citation type="submission" date="2025-08" db="UniProtKB">
        <authorList>
            <consortium name="RefSeq"/>
        </authorList>
    </citation>
    <scope>IDENTIFICATION</scope>
</reference>
<dbReference type="GO" id="GO:0008270">
    <property type="term" value="F:zinc ion binding"/>
    <property type="evidence" value="ECO:0007669"/>
    <property type="project" value="UniProtKB-KW"/>
</dbReference>
<keyword evidence="1" id="KW-0479">Metal-binding</keyword>
<sequence>MHIDSPNFLAESNKLPKTYLQSLNTHSSSLAQNISPPINTASFEYNDELEAPTDSSNFIPISVEEKYRLYKPWENAVIIKVYGRKVEHQLLRQKVYALWKPTENLPLIDLGSDFFLLKFQKEENKVHALRGGPWFVLNHFLSVRQWEPKFKASETQLTSSAIWLRLPELPTEFYDYHILKKLGQKVGKFLSMDVCTSNTTRGQYARLCVEVLLNQPLKTHLYIGDHKQTILYEGLNLLCITCGCMGHNQRTCPSTGKITPSTDNAKQEQNMSVTRANAQEEWKLVQFPNKYANKRPSRNRQFQSDEVREGQQGKLTPNNLPFRQLAINNEETTVKHNSRLNNMYKQVLPNNKFATLLEESTNENNIILPSTTNDINILGQISNPTQVHKSGVQSNQIVPTTIIPQHYHTLGHATTPHMQTKSQPTTTPSATNDQHSPILNPPPT</sequence>
<dbReference type="InterPro" id="IPR040256">
    <property type="entry name" value="At4g02000-like"/>
</dbReference>
<feature type="domain" description="CCHC-type" evidence="3">
    <location>
        <begin position="239"/>
        <end position="254"/>
    </location>
</feature>
<dbReference type="PaxDb" id="4097-A0A1S3YQR3"/>
<dbReference type="OMA" id="ANAQEEW"/>
<dbReference type="PROSITE" id="PS50158">
    <property type="entry name" value="ZF_CCHC"/>
    <property type="match status" value="1"/>
</dbReference>
<dbReference type="InterPro" id="IPR025558">
    <property type="entry name" value="DUF4283"/>
</dbReference>
<dbReference type="PANTHER" id="PTHR31286:SF99">
    <property type="entry name" value="DUF4283 DOMAIN-CONTAINING PROTEIN"/>
    <property type="match status" value="1"/>
</dbReference>
<name>A0A1S3YQR3_TOBAC</name>
<dbReference type="KEGG" id="nta:107778548"/>
<proteinExistence type="predicted"/>
<protein>
    <recommendedName>
        <fullName evidence="3">CCHC-type domain-containing protein</fullName>
    </recommendedName>
</protein>
<gene>
    <name evidence="4" type="primary">LOC107778548</name>
</gene>
<evidence type="ECO:0000313" key="4">
    <source>
        <dbReference type="RefSeq" id="XP_016454315.1"/>
    </source>
</evidence>
<feature type="region of interest" description="Disordered" evidence="2">
    <location>
        <begin position="293"/>
        <end position="319"/>
    </location>
</feature>
<dbReference type="Pfam" id="PF14111">
    <property type="entry name" value="DUF4283"/>
    <property type="match status" value="1"/>
</dbReference>
<evidence type="ECO:0000259" key="3">
    <source>
        <dbReference type="PROSITE" id="PS50158"/>
    </source>
</evidence>
<evidence type="ECO:0000256" key="1">
    <source>
        <dbReference type="PROSITE-ProRule" id="PRU00047"/>
    </source>
</evidence>
<dbReference type="OrthoDB" id="1427700at2759"/>
<organism evidence="4">
    <name type="scientific">Nicotiana tabacum</name>
    <name type="common">Common tobacco</name>
    <dbReference type="NCBI Taxonomy" id="4097"/>
    <lineage>
        <taxon>Eukaryota</taxon>
        <taxon>Viridiplantae</taxon>
        <taxon>Streptophyta</taxon>
        <taxon>Embryophyta</taxon>
        <taxon>Tracheophyta</taxon>
        <taxon>Spermatophyta</taxon>
        <taxon>Magnoliopsida</taxon>
        <taxon>eudicotyledons</taxon>
        <taxon>Gunneridae</taxon>
        <taxon>Pentapetalae</taxon>
        <taxon>asterids</taxon>
        <taxon>lamiids</taxon>
        <taxon>Solanales</taxon>
        <taxon>Solanaceae</taxon>
        <taxon>Nicotianoideae</taxon>
        <taxon>Nicotianeae</taxon>
        <taxon>Nicotiana</taxon>
    </lineage>
</organism>
<feature type="region of interest" description="Disordered" evidence="2">
    <location>
        <begin position="415"/>
        <end position="444"/>
    </location>
</feature>
<feature type="compositionally biased region" description="Polar residues" evidence="2">
    <location>
        <begin position="416"/>
        <end position="437"/>
    </location>
</feature>